<organism evidence="1">
    <name type="scientific">viral metagenome</name>
    <dbReference type="NCBI Taxonomy" id="1070528"/>
    <lineage>
        <taxon>unclassified sequences</taxon>
        <taxon>metagenomes</taxon>
        <taxon>organismal metagenomes</taxon>
    </lineage>
</organism>
<protein>
    <submittedName>
        <fullName evidence="1">Uncharacterized protein</fullName>
    </submittedName>
</protein>
<evidence type="ECO:0000313" key="1">
    <source>
        <dbReference type="EMBL" id="QHU09867.1"/>
    </source>
</evidence>
<accession>A0A6C0JZN3</accession>
<sequence length="131" mass="15208">MSALTSIQIQALVRNMDASVRKHRLTKQVNPDKYREKIVEENKYLYDHFPTIFEMHMDGKLDSTFFEMLKLRRKVELGELTDDEASRVIGQKLFDRFVAPVIGTSPPPEKPLSYSEYYKQYASDSKEAPSS</sequence>
<reference evidence="1" key="1">
    <citation type="journal article" date="2020" name="Nature">
        <title>Giant virus diversity and host interactions through global metagenomics.</title>
        <authorList>
            <person name="Schulz F."/>
            <person name="Roux S."/>
            <person name="Paez-Espino D."/>
            <person name="Jungbluth S."/>
            <person name="Walsh D.A."/>
            <person name="Denef V.J."/>
            <person name="McMahon K.D."/>
            <person name="Konstantinidis K.T."/>
            <person name="Eloe-Fadrosh E.A."/>
            <person name="Kyrpides N.C."/>
            <person name="Woyke T."/>
        </authorList>
    </citation>
    <scope>NUCLEOTIDE SEQUENCE</scope>
    <source>
        <strain evidence="1">GVMAG-S-1101164-164</strain>
    </source>
</reference>
<name>A0A6C0JZN3_9ZZZZ</name>
<dbReference type="AlphaFoldDB" id="A0A6C0JZN3"/>
<dbReference type="EMBL" id="MN740746">
    <property type="protein sequence ID" value="QHU09867.1"/>
    <property type="molecule type" value="Genomic_DNA"/>
</dbReference>
<proteinExistence type="predicted"/>